<feature type="chain" id="PRO_5045828855" description="Fe/B12 periplasmic-binding domain-containing protein" evidence="5">
    <location>
        <begin position="26"/>
        <end position="334"/>
    </location>
</feature>
<dbReference type="PROSITE" id="PS50983">
    <property type="entry name" value="FE_B12_PBP"/>
    <property type="match status" value="1"/>
</dbReference>
<dbReference type="PROSITE" id="PS51257">
    <property type="entry name" value="PROKAR_LIPOPROTEIN"/>
    <property type="match status" value="1"/>
</dbReference>
<evidence type="ECO:0000256" key="2">
    <source>
        <dbReference type="ARBA" id="ARBA00008814"/>
    </source>
</evidence>
<evidence type="ECO:0000256" key="4">
    <source>
        <dbReference type="ARBA" id="ARBA00022729"/>
    </source>
</evidence>
<dbReference type="PANTHER" id="PTHR30532:SF24">
    <property type="entry name" value="FERRIC ENTEROBACTIN-BINDING PERIPLASMIC PROTEIN FEPB"/>
    <property type="match status" value="1"/>
</dbReference>
<evidence type="ECO:0000313" key="7">
    <source>
        <dbReference type="EMBL" id="GAA1393312.1"/>
    </source>
</evidence>
<keyword evidence="8" id="KW-1185">Reference proteome</keyword>
<evidence type="ECO:0000256" key="1">
    <source>
        <dbReference type="ARBA" id="ARBA00004196"/>
    </source>
</evidence>
<dbReference type="EMBL" id="BAAAJK010000022">
    <property type="protein sequence ID" value="GAA1393312.1"/>
    <property type="molecule type" value="Genomic_DNA"/>
</dbReference>
<keyword evidence="4 5" id="KW-0732">Signal</keyword>
<name>A0ABN1XYU1_9PSEU</name>
<keyword evidence="3" id="KW-0813">Transport</keyword>
<comment type="subcellular location">
    <subcellularLocation>
        <location evidence="1">Cell envelope</location>
    </subcellularLocation>
</comment>
<feature type="domain" description="Fe/B12 periplasmic-binding" evidence="6">
    <location>
        <begin position="51"/>
        <end position="311"/>
    </location>
</feature>
<dbReference type="SUPFAM" id="SSF53807">
    <property type="entry name" value="Helical backbone' metal receptor"/>
    <property type="match status" value="1"/>
</dbReference>
<evidence type="ECO:0000256" key="3">
    <source>
        <dbReference type="ARBA" id="ARBA00022448"/>
    </source>
</evidence>
<feature type="signal peptide" evidence="5">
    <location>
        <begin position="1"/>
        <end position="25"/>
    </location>
</feature>
<dbReference type="PANTHER" id="PTHR30532">
    <property type="entry name" value="IRON III DICITRATE-BINDING PERIPLASMIC PROTEIN"/>
    <property type="match status" value="1"/>
</dbReference>
<gene>
    <name evidence="7" type="ORF">GCM10009613_39650</name>
</gene>
<organism evidence="7 8">
    <name type="scientific">Pseudonocardia kongjuensis</name>
    <dbReference type="NCBI Taxonomy" id="102227"/>
    <lineage>
        <taxon>Bacteria</taxon>
        <taxon>Bacillati</taxon>
        <taxon>Actinomycetota</taxon>
        <taxon>Actinomycetes</taxon>
        <taxon>Pseudonocardiales</taxon>
        <taxon>Pseudonocardiaceae</taxon>
        <taxon>Pseudonocardia</taxon>
    </lineage>
</organism>
<dbReference type="Pfam" id="PF01497">
    <property type="entry name" value="Peripla_BP_2"/>
    <property type="match status" value="1"/>
</dbReference>
<protein>
    <recommendedName>
        <fullName evidence="6">Fe/B12 periplasmic-binding domain-containing protein</fullName>
    </recommendedName>
</protein>
<evidence type="ECO:0000313" key="8">
    <source>
        <dbReference type="Proteomes" id="UP001501414"/>
    </source>
</evidence>
<reference evidence="7 8" key="1">
    <citation type="journal article" date="2019" name="Int. J. Syst. Evol. Microbiol.">
        <title>The Global Catalogue of Microorganisms (GCM) 10K type strain sequencing project: providing services to taxonomists for standard genome sequencing and annotation.</title>
        <authorList>
            <consortium name="The Broad Institute Genomics Platform"/>
            <consortium name="The Broad Institute Genome Sequencing Center for Infectious Disease"/>
            <person name="Wu L."/>
            <person name="Ma J."/>
        </authorList>
    </citation>
    <scope>NUCLEOTIDE SEQUENCE [LARGE SCALE GENOMIC DNA]</scope>
    <source>
        <strain evidence="7 8">JCM 11896</strain>
    </source>
</reference>
<evidence type="ECO:0000256" key="5">
    <source>
        <dbReference type="SAM" id="SignalP"/>
    </source>
</evidence>
<dbReference type="Gene3D" id="3.40.50.1980">
    <property type="entry name" value="Nitrogenase molybdenum iron protein domain"/>
    <property type="match status" value="2"/>
</dbReference>
<dbReference type="RefSeq" id="WP_344024645.1">
    <property type="nucleotide sequence ID" value="NZ_BAAAJK010000022.1"/>
</dbReference>
<dbReference type="Proteomes" id="UP001501414">
    <property type="component" value="Unassembled WGS sequence"/>
</dbReference>
<evidence type="ECO:0000259" key="6">
    <source>
        <dbReference type="PROSITE" id="PS50983"/>
    </source>
</evidence>
<dbReference type="InterPro" id="IPR051313">
    <property type="entry name" value="Bact_iron-sidero_bind"/>
</dbReference>
<dbReference type="InterPro" id="IPR002491">
    <property type="entry name" value="ABC_transptr_periplasmic_BD"/>
</dbReference>
<comment type="caution">
    <text evidence="7">The sequence shown here is derived from an EMBL/GenBank/DDBJ whole genome shotgun (WGS) entry which is preliminary data.</text>
</comment>
<accession>A0ABN1XYU1</accession>
<comment type="similarity">
    <text evidence="2">Belongs to the bacterial solute-binding protein 8 family.</text>
</comment>
<sequence length="334" mass="33201">MRPLPRAAAALVLLLLAGCSGGTVAAAPEPAGTRTVTHERGTVEVPADARSVVALDEYAGLNLLTVGVRPAAVFGGLSSELAATVLGDAGIAVTPAPTMITSPDLEAIAAAAPDVIVLTSPGSLLDTTYPQLSAVAPTVVLPFEGDWREPVRVAGAAFGVEDRAAAVVGVLEDRLAALREVTARQPLELSVLGSFQDMLYSPAPANPGSRLVADAGITRPEPELAAAAGASASTVPVSAETLPGHDADVVVVLGGSIYDADAVTGLPTFAALTAARAGRTTVAVGEMWAGGTALATWWVLDDLIALTGGELALGTVGDGPARAAALQAAADTAG</sequence>
<proteinExistence type="inferred from homology"/>